<dbReference type="CDD" id="cd16936">
    <property type="entry name" value="HATPase_RsbW-like"/>
    <property type="match status" value="1"/>
</dbReference>
<organism evidence="4 5">
    <name type="scientific">Streptomyces tateyamensis</name>
    <dbReference type="NCBI Taxonomy" id="565073"/>
    <lineage>
        <taxon>Bacteria</taxon>
        <taxon>Bacillati</taxon>
        <taxon>Actinomycetota</taxon>
        <taxon>Actinomycetes</taxon>
        <taxon>Kitasatosporales</taxon>
        <taxon>Streptomycetaceae</taxon>
        <taxon>Streptomyces</taxon>
    </lineage>
</organism>
<dbReference type="InterPro" id="IPR050267">
    <property type="entry name" value="Anti-sigma-factor_SerPK"/>
</dbReference>
<name>A0A2V4NMH4_9ACTN</name>
<dbReference type="Gene3D" id="3.30.565.10">
    <property type="entry name" value="Histidine kinase-like ATPase, C-terminal domain"/>
    <property type="match status" value="1"/>
</dbReference>
<evidence type="ECO:0000256" key="2">
    <source>
        <dbReference type="SAM" id="MobiDB-lite"/>
    </source>
</evidence>
<gene>
    <name evidence="4" type="ORF">C7C46_03085</name>
</gene>
<keyword evidence="1" id="KW-0723">Serine/threonine-protein kinase</keyword>
<keyword evidence="5" id="KW-1185">Reference proteome</keyword>
<dbReference type="OrthoDB" id="4301723at2"/>
<keyword evidence="1" id="KW-0808">Transferase</keyword>
<dbReference type="PANTHER" id="PTHR35526">
    <property type="entry name" value="ANTI-SIGMA-F FACTOR RSBW-RELATED"/>
    <property type="match status" value="1"/>
</dbReference>
<dbReference type="InterPro" id="IPR003594">
    <property type="entry name" value="HATPase_dom"/>
</dbReference>
<evidence type="ECO:0000313" key="5">
    <source>
        <dbReference type="Proteomes" id="UP000248039"/>
    </source>
</evidence>
<keyword evidence="1" id="KW-0418">Kinase</keyword>
<comment type="caution">
    <text evidence="4">The sequence shown here is derived from an EMBL/GenBank/DDBJ whole genome shotgun (WGS) entry which is preliminary data.</text>
</comment>
<evidence type="ECO:0000313" key="4">
    <source>
        <dbReference type="EMBL" id="PYC87748.1"/>
    </source>
</evidence>
<dbReference type="RefSeq" id="WP_110665369.1">
    <property type="nucleotide sequence ID" value="NZ_PYBW01000011.1"/>
</dbReference>
<feature type="domain" description="Histidine kinase/HSP90-like ATPase" evidence="3">
    <location>
        <begin position="29"/>
        <end position="134"/>
    </location>
</feature>
<dbReference type="PANTHER" id="PTHR35526:SF3">
    <property type="entry name" value="ANTI-SIGMA-F FACTOR RSBW"/>
    <property type="match status" value="1"/>
</dbReference>
<feature type="region of interest" description="Disordered" evidence="2">
    <location>
        <begin position="1"/>
        <end position="51"/>
    </location>
</feature>
<dbReference type="Proteomes" id="UP000248039">
    <property type="component" value="Unassembled WGS sequence"/>
</dbReference>
<dbReference type="EMBL" id="PYBW01000011">
    <property type="protein sequence ID" value="PYC87748.1"/>
    <property type="molecule type" value="Genomic_DNA"/>
</dbReference>
<sequence length="162" mass="17309">MASTAISGPWPHSHTPSPAITPTVATPTTATRTRTAHAPDTTAANQPTTAPEATCEDLEVAISELATNAVRAAGAVNRQGAAWSYRLTVTAHPGALHFDVTDPSPALPVLREPDPVACLDALAESGRGLPMLRGYGFTWRPLQHYRWGSKTIRYQHLTSRAH</sequence>
<proteinExistence type="predicted"/>
<reference evidence="4 5" key="1">
    <citation type="submission" date="2018-03" db="EMBL/GenBank/DDBJ databases">
        <title>Bioinformatic expansion and discovery of thiopeptide antibiotics.</title>
        <authorList>
            <person name="Schwalen C.J."/>
            <person name="Hudson G.A."/>
            <person name="Mitchell D.A."/>
        </authorList>
    </citation>
    <scope>NUCLEOTIDE SEQUENCE [LARGE SCALE GENOMIC DNA]</scope>
    <source>
        <strain evidence="4 5">ATCC 21389</strain>
    </source>
</reference>
<protein>
    <recommendedName>
        <fullName evidence="3">Histidine kinase/HSP90-like ATPase domain-containing protein</fullName>
    </recommendedName>
</protein>
<dbReference type="Pfam" id="PF13581">
    <property type="entry name" value="HATPase_c_2"/>
    <property type="match status" value="1"/>
</dbReference>
<dbReference type="GO" id="GO:0004674">
    <property type="term" value="F:protein serine/threonine kinase activity"/>
    <property type="evidence" value="ECO:0007669"/>
    <property type="project" value="UniProtKB-KW"/>
</dbReference>
<feature type="compositionally biased region" description="Low complexity" evidence="2">
    <location>
        <begin position="15"/>
        <end position="44"/>
    </location>
</feature>
<dbReference type="InterPro" id="IPR036890">
    <property type="entry name" value="HATPase_C_sf"/>
</dbReference>
<accession>A0A2V4NMH4</accession>
<evidence type="ECO:0000259" key="3">
    <source>
        <dbReference type="Pfam" id="PF13581"/>
    </source>
</evidence>
<evidence type="ECO:0000256" key="1">
    <source>
        <dbReference type="ARBA" id="ARBA00022527"/>
    </source>
</evidence>
<dbReference type="AlphaFoldDB" id="A0A2V4NMH4"/>